<reference evidence="2" key="1">
    <citation type="submission" date="2018-05" db="EMBL/GenBank/DDBJ databases">
        <title>Draft genome of Mucuna pruriens seed.</title>
        <authorList>
            <person name="Nnadi N.E."/>
            <person name="Vos R."/>
            <person name="Hasami M.H."/>
            <person name="Devisetty U.K."/>
            <person name="Aguiy J.C."/>
        </authorList>
    </citation>
    <scope>NUCLEOTIDE SEQUENCE [LARGE SCALE GENOMIC DNA]</scope>
    <source>
        <strain evidence="2">JCA_2017</strain>
    </source>
</reference>
<dbReference type="Pfam" id="PF04195">
    <property type="entry name" value="Transposase_28"/>
    <property type="match status" value="1"/>
</dbReference>
<accession>A0A371GX95</accession>
<evidence type="ECO:0000313" key="3">
    <source>
        <dbReference type="Proteomes" id="UP000257109"/>
    </source>
</evidence>
<proteinExistence type="predicted"/>
<dbReference type="EMBL" id="QJKJ01004186">
    <property type="protein sequence ID" value="RDX95190.1"/>
    <property type="molecule type" value="Genomic_DNA"/>
</dbReference>
<protein>
    <recommendedName>
        <fullName evidence="1">Transposase (putative) gypsy type domain-containing protein</fullName>
    </recommendedName>
</protein>
<gene>
    <name evidence="2" type="ORF">CR513_22324</name>
</gene>
<evidence type="ECO:0000259" key="1">
    <source>
        <dbReference type="Pfam" id="PF04195"/>
    </source>
</evidence>
<keyword evidence="3" id="KW-1185">Reference proteome</keyword>
<sequence>MHLFIFFLNAPPSHDCASLELRTLSLASFARLFAGQTMSKSLVPVSSESSSSFPSAKSVSLAVVPESIVLASVPSRSTEHCEEWMSLDVFKQVSRVTPSEVDKLVAKGTWVDPSSANDFIMMAPFDDEHVCHVAQEDEDDFIFMYEMVFEDLGISLPIDFFYAEVFLILGIAPSQLHPNSWATLRAFETIYGALSIEPTAPLLFSFYTSQIS</sequence>
<dbReference type="AlphaFoldDB" id="A0A371GX95"/>
<organism evidence="2 3">
    <name type="scientific">Mucuna pruriens</name>
    <name type="common">Velvet bean</name>
    <name type="synonym">Dolichos pruriens</name>
    <dbReference type="NCBI Taxonomy" id="157652"/>
    <lineage>
        <taxon>Eukaryota</taxon>
        <taxon>Viridiplantae</taxon>
        <taxon>Streptophyta</taxon>
        <taxon>Embryophyta</taxon>
        <taxon>Tracheophyta</taxon>
        <taxon>Spermatophyta</taxon>
        <taxon>Magnoliopsida</taxon>
        <taxon>eudicotyledons</taxon>
        <taxon>Gunneridae</taxon>
        <taxon>Pentapetalae</taxon>
        <taxon>rosids</taxon>
        <taxon>fabids</taxon>
        <taxon>Fabales</taxon>
        <taxon>Fabaceae</taxon>
        <taxon>Papilionoideae</taxon>
        <taxon>50 kb inversion clade</taxon>
        <taxon>NPAAA clade</taxon>
        <taxon>indigoferoid/millettioid clade</taxon>
        <taxon>Phaseoleae</taxon>
        <taxon>Mucuna</taxon>
    </lineage>
</organism>
<feature type="non-terminal residue" evidence="2">
    <location>
        <position position="1"/>
    </location>
</feature>
<dbReference type="InterPro" id="IPR007321">
    <property type="entry name" value="Transposase_28"/>
</dbReference>
<feature type="domain" description="Transposase (putative) gypsy type" evidence="1">
    <location>
        <begin position="152"/>
        <end position="208"/>
    </location>
</feature>
<evidence type="ECO:0000313" key="2">
    <source>
        <dbReference type="EMBL" id="RDX95190.1"/>
    </source>
</evidence>
<name>A0A371GX95_MUCPR</name>
<dbReference type="OrthoDB" id="1750920at2759"/>
<comment type="caution">
    <text evidence="2">The sequence shown here is derived from an EMBL/GenBank/DDBJ whole genome shotgun (WGS) entry which is preliminary data.</text>
</comment>
<dbReference type="Proteomes" id="UP000257109">
    <property type="component" value="Unassembled WGS sequence"/>
</dbReference>